<dbReference type="PANTHER" id="PTHR48207">
    <property type="entry name" value="SUCCINATE--HYDROXYMETHYLGLUTARATE COA-TRANSFERASE"/>
    <property type="match status" value="1"/>
</dbReference>
<gene>
    <name evidence="2" type="ORF">S03H2_37402</name>
</gene>
<dbReference type="InterPro" id="IPR023606">
    <property type="entry name" value="CoA-Trfase_III_dom_1_sf"/>
</dbReference>
<sequence>MQPDLIKDPRFLTMADRNANEPALKQIIEGITSRKTMDEWIKLLGQEGIPCGRIRKVGEVLESENTKAREMMVEAEDPARGKVKLLGIPVKLSNTPGDIRLMPPLLGQHTEEVLKELGYSEGEVKELKSRGIV</sequence>
<keyword evidence="1" id="KW-0808">Transferase</keyword>
<dbReference type="AlphaFoldDB" id="X1FSL3"/>
<dbReference type="InterPro" id="IPR003673">
    <property type="entry name" value="CoA-Trfase_fam_III"/>
</dbReference>
<dbReference type="GO" id="GO:0008410">
    <property type="term" value="F:CoA-transferase activity"/>
    <property type="evidence" value="ECO:0007669"/>
    <property type="project" value="TreeGrafter"/>
</dbReference>
<organism evidence="2">
    <name type="scientific">marine sediment metagenome</name>
    <dbReference type="NCBI Taxonomy" id="412755"/>
    <lineage>
        <taxon>unclassified sequences</taxon>
        <taxon>metagenomes</taxon>
        <taxon>ecological metagenomes</taxon>
    </lineage>
</organism>
<name>X1FSL3_9ZZZZ</name>
<dbReference type="Gene3D" id="3.30.1540.10">
    <property type="entry name" value="formyl-coa transferase, domain 3"/>
    <property type="match status" value="1"/>
</dbReference>
<reference evidence="2" key="1">
    <citation type="journal article" date="2014" name="Front. Microbiol.">
        <title>High frequency of phylogenetically diverse reductive dehalogenase-homologous genes in deep subseafloor sedimentary metagenomes.</title>
        <authorList>
            <person name="Kawai M."/>
            <person name="Futagami T."/>
            <person name="Toyoda A."/>
            <person name="Takaki Y."/>
            <person name="Nishi S."/>
            <person name="Hori S."/>
            <person name="Arai W."/>
            <person name="Tsubouchi T."/>
            <person name="Morono Y."/>
            <person name="Uchiyama I."/>
            <person name="Ito T."/>
            <person name="Fujiyama A."/>
            <person name="Inagaki F."/>
            <person name="Takami H."/>
        </authorList>
    </citation>
    <scope>NUCLEOTIDE SEQUENCE</scope>
    <source>
        <strain evidence="2">Expedition CK06-06</strain>
    </source>
</reference>
<dbReference type="Gene3D" id="3.40.50.10540">
    <property type="entry name" value="Crotonobetainyl-coa:carnitine coa-transferase, domain 1"/>
    <property type="match status" value="1"/>
</dbReference>
<dbReference type="PANTHER" id="PTHR48207:SF3">
    <property type="entry name" value="SUCCINATE--HYDROXYMETHYLGLUTARATE COA-TRANSFERASE"/>
    <property type="match status" value="1"/>
</dbReference>
<dbReference type="Pfam" id="PF02515">
    <property type="entry name" value="CoA_transf_3"/>
    <property type="match status" value="1"/>
</dbReference>
<comment type="caution">
    <text evidence="2">The sequence shown here is derived from an EMBL/GenBank/DDBJ whole genome shotgun (WGS) entry which is preliminary data.</text>
</comment>
<dbReference type="EMBL" id="BARU01023021">
    <property type="protein sequence ID" value="GAH48666.1"/>
    <property type="molecule type" value="Genomic_DNA"/>
</dbReference>
<dbReference type="InterPro" id="IPR050483">
    <property type="entry name" value="CoA-transferase_III_domain"/>
</dbReference>
<evidence type="ECO:0000256" key="1">
    <source>
        <dbReference type="ARBA" id="ARBA00022679"/>
    </source>
</evidence>
<protein>
    <recommendedName>
        <fullName evidence="3">Formyl-CoA transferase</fullName>
    </recommendedName>
</protein>
<evidence type="ECO:0000313" key="2">
    <source>
        <dbReference type="EMBL" id="GAH48666.1"/>
    </source>
</evidence>
<proteinExistence type="predicted"/>
<dbReference type="InterPro" id="IPR044855">
    <property type="entry name" value="CoA-Trfase_III_dom3_sf"/>
</dbReference>
<evidence type="ECO:0008006" key="3">
    <source>
        <dbReference type="Google" id="ProtNLM"/>
    </source>
</evidence>
<dbReference type="SUPFAM" id="SSF89796">
    <property type="entry name" value="CoA-transferase family III (CaiB/BaiF)"/>
    <property type="match status" value="1"/>
</dbReference>
<accession>X1FSL3</accession>